<proteinExistence type="predicted"/>
<sequence length="26" mass="3094">MFILTNSKRFTFFIMILLFVALILNS</sequence>
<feature type="non-terminal residue" evidence="2">
    <location>
        <position position="26"/>
    </location>
</feature>
<gene>
    <name evidence="2" type="ORF">cpu_25390</name>
</gene>
<feature type="transmembrane region" description="Helical" evidence="1">
    <location>
        <begin position="6"/>
        <end position="24"/>
    </location>
</feature>
<comment type="caution">
    <text evidence="2">The sequence shown here is derived from an EMBL/GenBank/DDBJ whole genome shotgun (WGS) entry which is preliminary data.</text>
</comment>
<dbReference type="Proteomes" id="UP000187485">
    <property type="component" value="Unassembled WGS sequence"/>
</dbReference>
<dbReference type="AlphaFoldDB" id="A0A1L8CYT8"/>
<keyword evidence="3" id="KW-1185">Reference proteome</keyword>
<keyword evidence="1" id="KW-1133">Transmembrane helix</keyword>
<keyword evidence="1" id="KW-0472">Membrane</keyword>
<reference evidence="3" key="1">
    <citation type="submission" date="2016-12" db="EMBL/GenBank/DDBJ databases">
        <title>Draft Genome Sequences od Carboxydothermus pertinax and islandicus, Hydrogenogenic Carboxydotrophic Bacteria.</title>
        <authorList>
            <person name="Fukuyama Y."/>
            <person name="Ohmae K."/>
            <person name="Yoneda Y."/>
            <person name="Yoshida T."/>
            <person name="Sako Y."/>
        </authorList>
    </citation>
    <scope>NUCLEOTIDE SEQUENCE [LARGE SCALE GENOMIC DNA]</scope>
    <source>
        <strain evidence="3">Ug1</strain>
    </source>
</reference>
<evidence type="ECO:0000256" key="1">
    <source>
        <dbReference type="SAM" id="Phobius"/>
    </source>
</evidence>
<dbReference type="EMBL" id="BDJK01000079">
    <property type="protein sequence ID" value="GAV24029.1"/>
    <property type="molecule type" value="Genomic_DNA"/>
</dbReference>
<name>A0A1L8CYT8_9THEO</name>
<accession>A0A1L8CYT8</accession>
<organism evidence="2 3">
    <name type="scientific">Carboxydothermus pertinax</name>
    <dbReference type="NCBI Taxonomy" id="870242"/>
    <lineage>
        <taxon>Bacteria</taxon>
        <taxon>Bacillati</taxon>
        <taxon>Bacillota</taxon>
        <taxon>Clostridia</taxon>
        <taxon>Thermoanaerobacterales</taxon>
        <taxon>Thermoanaerobacteraceae</taxon>
        <taxon>Carboxydothermus</taxon>
    </lineage>
</organism>
<keyword evidence="1" id="KW-0812">Transmembrane</keyword>
<protein>
    <submittedName>
        <fullName evidence="2">Uncharacterized protein</fullName>
    </submittedName>
</protein>
<evidence type="ECO:0000313" key="2">
    <source>
        <dbReference type="EMBL" id="GAV24029.1"/>
    </source>
</evidence>
<evidence type="ECO:0000313" key="3">
    <source>
        <dbReference type="Proteomes" id="UP000187485"/>
    </source>
</evidence>